<evidence type="ECO:0000313" key="2">
    <source>
        <dbReference type="Proteomes" id="UP001066276"/>
    </source>
</evidence>
<evidence type="ECO:0000313" key="1">
    <source>
        <dbReference type="EMBL" id="KAJ1138103.1"/>
    </source>
</evidence>
<sequence>MGKARREGTRNHELSTFQTAVRAGVAPDYCLPSRSLLFKDFQHRGQRLDSACRGNFGLSALSVNRPVGVQSYEESAGCSSTDSSRVKEFQVRGESLQ</sequence>
<proteinExistence type="predicted"/>
<reference evidence="1" key="1">
    <citation type="journal article" date="2022" name="bioRxiv">
        <title>Sequencing and chromosome-scale assembly of the giantPleurodeles waltlgenome.</title>
        <authorList>
            <person name="Brown T."/>
            <person name="Elewa A."/>
            <person name="Iarovenko S."/>
            <person name="Subramanian E."/>
            <person name="Araus A.J."/>
            <person name="Petzold A."/>
            <person name="Susuki M."/>
            <person name="Suzuki K.-i.T."/>
            <person name="Hayashi T."/>
            <person name="Toyoda A."/>
            <person name="Oliveira C."/>
            <person name="Osipova E."/>
            <person name="Leigh N.D."/>
            <person name="Simon A."/>
            <person name="Yun M.H."/>
        </authorList>
    </citation>
    <scope>NUCLEOTIDE SEQUENCE</scope>
    <source>
        <strain evidence="1">20211129_DDA</strain>
        <tissue evidence="1">Liver</tissue>
    </source>
</reference>
<dbReference type="AlphaFoldDB" id="A0AAV7QIH3"/>
<organism evidence="1 2">
    <name type="scientific">Pleurodeles waltl</name>
    <name type="common">Iberian ribbed newt</name>
    <dbReference type="NCBI Taxonomy" id="8319"/>
    <lineage>
        <taxon>Eukaryota</taxon>
        <taxon>Metazoa</taxon>
        <taxon>Chordata</taxon>
        <taxon>Craniata</taxon>
        <taxon>Vertebrata</taxon>
        <taxon>Euteleostomi</taxon>
        <taxon>Amphibia</taxon>
        <taxon>Batrachia</taxon>
        <taxon>Caudata</taxon>
        <taxon>Salamandroidea</taxon>
        <taxon>Salamandridae</taxon>
        <taxon>Pleurodelinae</taxon>
        <taxon>Pleurodeles</taxon>
    </lineage>
</organism>
<dbReference type="EMBL" id="JANPWB010000010">
    <property type="protein sequence ID" value="KAJ1138103.1"/>
    <property type="molecule type" value="Genomic_DNA"/>
</dbReference>
<dbReference type="Proteomes" id="UP001066276">
    <property type="component" value="Chromosome 6"/>
</dbReference>
<gene>
    <name evidence="1" type="ORF">NDU88_004494</name>
</gene>
<name>A0AAV7QIH3_PLEWA</name>
<keyword evidence="2" id="KW-1185">Reference proteome</keyword>
<comment type="caution">
    <text evidence="1">The sequence shown here is derived from an EMBL/GenBank/DDBJ whole genome shotgun (WGS) entry which is preliminary data.</text>
</comment>
<protein>
    <submittedName>
        <fullName evidence="1">Uncharacterized protein</fullName>
    </submittedName>
</protein>
<accession>A0AAV7QIH3</accession>